<dbReference type="Proteomes" id="UP000076738">
    <property type="component" value="Unassembled WGS sequence"/>
</dbReference>
<keyword evidence="3" id="KW-0540">Nuclease</keyword>
<dbReference type="CDD" id="cd06145">
    <property type="entry name" value="REX1_like"/>
    <property type="match status" value="1"/>
</dbReference>
<dbReference type="GO" id="GO:0010629">
    <property type="term" value="P:negative regulation of gene expression"/>
    <property type="evidence" value="ECO:0007669"/>
    <property type="project" value="UniProtKB-ARBA"/>
</dbReference>
<sequence length="562" mass="60954">MFKPLGLFSDIQCPEKLACHRNPCPFSHKDPIVTQARPSPSPVRSPTARERVVQRKASPIPAPVIAKVIPAKRRSDSPTGGSGEPPRKLKAVATPSPASTSPIAWPQRPVPVPVPVPVSGSTTGPPVLAINAAHSKIPMKDRQTMVSRLWDEFNRLYAAIRPDPGPELARDHALKQEAEAYDKTNKLTYRNAVITTLAGLKKRAVPTSVSHPSVGTDSQVSAKQREQQSITALVVTASDLEAAVLTKEDLVKWEYIVKAPDGQGGERIADEGLVRTCERCRTEFVVKGEGFDTTECRFHWARPRMQKVPGGKREKFYACCQSNDASEGCQLGAHVFRETSAEELHARHAFSITLPFTGVKEKMLDVVALDCEMIYTTQGMSCARVTVVDGRGDEVLDELVRLDEGVKPLDYNTRFSGIKSLEAAVLDLEGVRAALSHFIGPGTIIIGHALENDLKTMRMLHYHVVDTAVLFPHHAGAPIRHALRELVKVHLGQLIQTAGAEGHSSLEDAIGALNLVKFWVKRDREKKAAGISTGTGAGAGNAKAVDGTKEEVKKAENGSPVS</sequence>
<accession>A0A167JLU2</accession>
<dbReference type="SMART" id="SM00479">
    <property type="entry name" value="EXOIII"/>
    <property type="match status" value="1"/>
</dbReference>
<evidence type="ECO:0000313" key="9">
    <source>
        <dbReference type="EMBL" id="KZO93710.1"/>
    </source>
</evidence>
<keyword evidence="4" id="KW-0378">Hydrolase</keyword>
<feature type="region of interest" description="Disordered" evidence="7">
    <location>
        <begin position="27"/>
        <end position="106"/>
    </location>
</feature>
<evidence type="ECO:0000256" key="5">
    <source>
        <dbReference type="ARBA" id="ARBA00022839"/>
    </source>
</evidence>
<dbReference type="GO" id="GO:0005634">
    <property type="term" value="C:nucleus"/>
    <property type="evidence" value="ECO:0007669"/>
    <property type="project" value="UniProtKB-SubCell"/>
</dbReference>
<dbReference type="InterPro" id="IPR013520">
    <property type="entry name" value="Ribonucl_H"/>
</dbReference>
<evidence type="ECO:0000256" key="3">
    <source>
        <dbReference type="ARBA" id="ARBA00022722"/>
    </source>
</evidence>
<dbReference type="STRING" id="1330018.A0A167JLU2"/>
<dbReference type="InterPro" id="IPR034922">
    <property type="entry name" value="REX1-like_exo"/>
</dbReference>
<dbReference type="GO" id="GO:0004527">
    <property type="term" value="F:exonuclease activity"/>
    <property type="evidence" value="ECO:0007669"/>
    <property type="project" value="UniProtKB-KW"/>
</dbReference>
<dbReference type="Gene3D" id="3.30.420.10">
    <property type="entry name" value="Ribonuclease H-like superfamily/Ribonuclease H"/>
    <property type="match status" value="1"/>
</dbReference>
<dbReference type="PANTHER" id="PTHR12801">
    <property type="entry name" value="RNA EXONUCLEASE REXO1 / RECO3 FAMILY MEMBER-RELATED"/>
    <property type="match status" value="1"/>
</dbReference>
<dbReference type="OrthoDB" id="8191639at2759"/>
<evidence type="ECO:0000256" key="2">
    <source>
        <dbReference type="ARBA" id="ARBA00006357"/>
    </source>
</evidence>
<evidence type="ECO:0000313" key="10">
    <source>
        <dbReference type="Proteomes" id="UP000076738"/>
    </source>
</evidence>
<dbReference type="EMBL" id="KV417299">
    <property type="protein sequence ID" value="KZO93710.1"/>
    <property type="molecule type" value="Genomic_DNA"/>
</dbReference>
<reference evidence="9 10" key="1">
    <citation type="journal article" date="2016" name="Mol. Biol. Evol.">
        <title>Comparative Genomics of Early-Diverging Mushroom-Forming Fungi Provides Insights into the Origins of Lignocellulose Decay Capabilities.</title>
        <authorList>
            <person name="Nagy L.G."/>
            <person name="Riley R."/>
            <person name="Tritt A."/>
            <person name="Adam C."/>
            <person name="Daum C."/>
            <person name="Floudas D."/>
            <person name="Sun H."/>
            <person name="Yadav J.S."/>
            <person name="Pangilinan J."/>
            <person name="Larsson K.H."/>
            <person name="Matsuura K."/>
            <person name="Barry K."/>
            <person name="Labutti K."/>
            <person name="Kuo R."/>
            <person name="Ohm R.A."/>
            <person name="Bhattacharya S.S."/>
            <person name="Shirouzu T."/>
            <person name="Yoshinaga Y."/>
            <person name="Martin F.M."/>
            <person name="Grigoriev I.V."/>
            <person name="Hibbett D.S."/>
        </authorList>
    </citation>
    <scope>NUCLEOTIDE SEQUENCE [LARGE SCALE GENOMIC DNA]</scope>
    <source>
        <strain evidence="9 10">TUFC12733</strain>
    </source>
</reference>
<protein>
    <recommendedName>
        <fullName evidence="8">Exonuclease domain-containing protein</fullName>
    </recommendedName>
</protein>
<proteinExistence type="inferred from homology"/>
<comment type="subcellular location">
    <subcellularLocation>
        <location evidence="1">Nucleus</location>
    </subcellularLocation>
</comment>
<name>A0A167JLU2_CALVF</name>
<comment type="similarity">
    <text evidence="2">Belongs to the REXO1/REXO3 family.</text>
</comment>
<keyword evidence="5" id="KW-0269">Exonuclease</keyword>
<evidence type="ECO:0000256" key="1">
    <source>
        <dbReference type="ARBA" id="ARBA00004123"/>
    </source>
</evidence>
<evidence type="ECO:0000256" key="4">
    <source>
        <dbReference type="ARBA" id="ARBA00022801"/>
    </source>
</evidence>
<gene>
    <name evidence="9" type="ORF">CALVIDRAFT_566193</name>
</gene>
<evidence type="ECO:0000256" key="7">
    <source>
        <dbReference type="SAM" id="MobiDB-lite"/>
    </source>
</evidence>
<feature type="compositionally biased region" description="Basic and acidic residues" evidence="7">
    <location>
        <begin position="546"/>
        <end position="556"/>
    </location>
</feature>
<evidence type="ECO:0000256" key="6">
    <source>
        <dbReference type="ARBA" id="ARBA00023242"/>
    </source>
</evidence>
<dbReference type="GO" id="GO:0003676">
    <property type="term" value="F:nucleic acid binding"/>
    <property type="evidence" value="ECO:0007669"/>
    <property type="project" value="InterPro"/>
</dbReference>
<organism evidence="9 10">
    <name type="scientific">Calocera viscosa (strain TUFC12733)</name>
    <dbReference type="NCBI Taxonomy" id="1330018"/>
    <lineage>
        <taxon>Eukaryota</taxon>
        <taxon>Fungi</taxon>
        <taxon>Dikarya</taxon>
        <taxon>Basidiomycota</taxon>
        <taxon>Agaricomycotina</taxon>
        <taxon>Dacrymycetes</taxon>
        <taxon>Dacrymycetales</taxon>
        <taxon>Dacrymycetaceae</taxon>
        <taxon>Calocera</taxon>
    </lineage>
</organism>
<keyword evidence="10" id="KW-1185">Reference proteome</keyword>
<dbReference type="FunFam" id="3.30.420.10:FF:000031">
    <property type="entry name" value="RNA exonuclease 1"/>
    <property type="match status" value="1"/>
</dbReference>
<dbReference type="InterPro" id="IPR036397">
    <property type="entry name" value="RNaseH_sf"/>
</dbReference>
<feature type="domain" description="Exonuclease" evidence="8">
    <location>
        <begin position="365"/>
        <end position="525"/>
    </location>
</feature>
<dbReference type="SUPFAM" id="SSF53098">
    <property type="entry name" value="Ribonuclease H-like"/>
    <property type="match status" value="1"/>
</dbReference>
<dbReference type="AlphaFoldDB" id="A0A167JLU2"/>
<dbReference type="PANTHER" id="PTHR12801:SF115">
    <property type="entry name" value="FI18136P1-RELATED"/>
    <property type="match status" value="1"/>
</dbReference>
<feature type="compositionally biased region" description="Low complexity" evidence="7">
    <location>
        <begin position="56"/>
        <end position="69"/>
    </location>
</feature>
<feature type="region of interest" description="Disordered" evidence="7">
    <location>
        <begin position="530"/>
        <end position="562"/>
    </location>
</feature>
<dbReference type="InterPro" id="IPR047021">
    <property type="entry name" value="REXO1/3/4-like"/>
</dbReference>
<keyword evidence="6" id="KW-0539">Nucleus</keyword>
<dbReference type="InterPro" id="IPR012337">
    <property type="entry name" value="RNaseH-like_sf"/>
</dbReference>
<evidence type="ECO:0000259" key="8">
    <source>
        <dbReference type="SMART" id="SM00479"/>
    </source>
</evidence>